<dbReference type="EMBL" id="CP048914">
    <property type="protein sequence ID" value="QMS84330.1"/>
    <property type="molecule type" value="Genomic_DNA"/>
</dbReference>
<keyword evidence="1" id="KW-0472">Membrane</keyword>
<evidence type="ECO:0000256" key="1">
    <source>
        <dbReference type="SAM" id="Phobius"/>
    </source>
</evidence>
<protein>
    <submittedName>
        <fullName evidence="2">LemA family protein</fullName>
    </submittedName>
</protein>
<sequence length="159" mass="19719">MNWLWDLLIIVVLAAIVWVIIVYQRKRLLRLWNEVTKDEVAFYRQLEKVHRLFYEHLDLVKTEDNLECVRMVRRYRKKRIRSLLLNTRQDLYNSINLLYDEVDEHDEPEYIIMKEEYDNLQKIRRIYNSKVLIYNQTISVFPTRYLALRMNLELKEYFG</sequence>
<dbReference type="KEGG" id="xcl:G4Z02_00760"/>
<keyword evidence="1" id="KW-1133">Transmembrane helix</keyword>
<gene>
    <name evidence="2" type="ORF">G4Z02_00760</name>
</gene>
<dbReference type="AlphaFoldDB" id="A0A7L7KNL3"/>
<dbReference type="Proteomes" id="UP000514720">
    <property type="component" value="Chromosome"/>
</dbReference>
<accession>A0A7L7KNL3</accession>
<name>A0A7L7KNL3_9MOLU</name>
<evidence type="ECO:0000313" key="3">
    <source>
        <dbReference type="Proteomes" id="UP000514720"/>
    </source>
</evidence>
<proteinExistence type="predicted"/>
<keyword evidence="1" id="KW-0812">Transmembrane</keyword>
<evidence type="ECO:0000313" key="2">
    <source>
        <dbReference type="EMBL" id="QMS84330.1"/>
    </source>
</evidence>
<dbReference type="InterPro" id="IPR023353">
    <property type="entry name" value="LemA-like_dom_sf"/>
</dbReference>
<dbReference type="Gene3D" id="1.20.1440.20">
    <property type="entry name" value="LemA-like domain"/>
    <property type="match status" value="1"/>
</dbReference>
<keyword evidence="3" id="KW-1185">Reference proteome</keyword>
<dbReference type="RefSeq" id="WP_258877941.1">
    <property type="nucleotide sequence ID" value="NZ_CP048914.1"/>
</dbReference>
<reference evidence="2 3" key="1">
    <citation type="submission" date="2020-02" db="EMBL/GenBank/DDBJ databases">
        <authorList>
            <person name="Zheng R.K."/>
            <person name="Sun C.M."/>
        </authorList>
    </citation>
    <scope>NUCLEOTIDE SEQUENCE [LARGE SCALE GENOMIC DNA]</scope>
    <source>
        <strain evidence="3">zrk13</strain>
    </source>
</reference>
<feature type="transmembrane region" description="Helical" evidence="1">
    <location>
        <begin position="6"/>
        <end position="23"/>
    </location>
</feature>
<dbReference type="SUPFAM" id="SSF140478">
    <property type="entry name" value="LemA-like"/>
    <property type="match status" value="1"/>
</dbReference>
<organism evidence="2 3">
    <name type="scientific">Candidatus Xianfuyuplasma coldseepsis</name>
    <dbReference type="NCBI Taxonomy" id="2782163"/>
    <lineage>
        <taxon>Bacteria</taxon>
        <taxon>Bacillati</taxon>
        <taxon>Mycoplasmatota</taxon>
        <taxon>Mollicutes</taxon>
        <taxon>Candidatus Izemoplasmatales</taxon>
        <taxon>Candidatus Izemoplasmataceae</taxon>
        <taxon>Candidatus Xianfuyuplasma</taxon>
    </lineage>
</organism>